<dbReference type="InterPro" id="IPR006689">
    <property type="entry name" value="Small_GTPase_ARF/SAR"/>
</dbReference>
<reference evidence="3" key="1">
    <citation type="journal article" date="2022" name="Nat. Microbiol.">
        <title>Unique mobile elements and scalable gene flow at the prokaryote-eukaryote boundary revealed by circularized Asgard archaea genomes.</title>
        <authorList>
            <person name="Wu F."/>
            <person name="Speth D.R."/>
            <person name="Philosof A."/>
            <person name="Cremiere A."/>
            <person name="Narayanan A."/>
            <person name="Barco R.A."/>
            <person name="Connon S.A."/>
            <person name="Amend J.P."/>
            <person name="Antoshechkin I.A."/>
            <person name="Orphan V.J."/>
        </authorList>
    </citation>
    <scope>NUCLEOTIDE SEQUENCE</scope>
    <source>
        <strain evidence="3">PM71</strain>
    </source>
</reference>
<keyword evidence="1" id="KW-0547">Nucleotide-binding</keyword>
<dbReference type="Proteomes" id="UP001201020">
    <property type="component" value="Chromosome"/>
</dbReference>
<name>A0A9Y1BJ62_9ARCH</name>
<evidence type="ECO:0000256" key="1">
    <source>
        <dbReference type="ARBA" id="ARBA00022741"/>
    </source>
</evidence>
<sequence length="199" mass="23276">MSNRMNQLLLSIRRRLGKPEVSILIMGNDTPAARNRVKLLNAEISIDDFLLDDYLSKLPVEDKFKFKPKLFESFEGILYLIDATKEDMIKHERAFFWEKIVWNEDIREKPIAICAYNSNLQGSLTSGELIENLSLVRLTDRVWKLFEVGDVNDLLSALNWLKEAIWMGWTLDWERKESLKTKLSQKKIVIVDKKNDNES</sequence>
<keyword evidence="2" id="KW-0342">GTP-binding</keyword>
<evidence type="ECO:0000256" key="2">
    <source>
        <dbReference type="ARBA" id="ARBA00023134"/>
    </source>
</evidence>
<proteinExistence type="predicted"/>
<dbReference type="Gene3D" id="3.40.50.300">
    <property type="entry name" value="P-loop containing nucleotide triphosphate hydrolases"/>
    <property type="match status" value="1"/>
</dbReference>
<dbReference type="InterPro" id="IPR027417">
    <property type="entry name" value="P-loop_NTPase"/>
</dbReference>
<dbReference type="GO" id="GO:0005525">
    <property type="term" value="F:GTP binding"/>
    <property type="evidence" value="ECO:0007669"/>
    <property type="project" value="UniProtKB-KW"/>
</dbReference>
<gene>
    <name evidence="3" type="ORF">K9W45_09415</name>
</gene>
<accession>A0A9Y1BJ62</accession>
<protein>
    <submittedName>
        <fullName evidence="3">Uncharacterized protein</fullName>
    </submittedName>
</protein>
<dbReference type="EMBL" id="CP084166">
    <property type="protein sequence ID" value="UJG40053.1"/>
    <property type="molecule type" value="Genomic_DNA"/>
</dbReference>
<dbReference type="AlphaFoldDB" id="A0A9Y1BJ62"/>
<organism evidence="3">
    <name type="scientific">Candidatus Heimdallarchaeum aukensis</name>
    <dbReference type="NCBI Taxonomy" id="2876573"/>
    <lineage>
        <taxon>Archaea</taxon>
        <taxon>Promethearchaeati</taxon>
        <taxon>Candidatus Heimdallarchaeota</taxon>
        <taxon>Candidatus Heimdallarchaeia (ex Rinke et al. 2021) (nom. nud.)</taxon>
        <taxon>Candidatus Heimdallarchaeales</taxon>
        <taxon>Candidatus Heimdallarchaeaceae</taxon>
        <taxon>Candidatus Heimdallarchaeum</taxon>
    </lineage>
</organism>
<dbReference type="Pfam" id="PF00025">
    <property type="entry name" value="Arf"/>
    <property type="match status" value="1"/>
</dbReference>
<dbReference type="GO" id="GO:0003924">
    <property type="term" value="F:GTPase activity"/>
    <property type="evidence" value="ECO:0007669"/>
    <property type="project" value="InterPro"/>
</dbReference>
<evidence type="ECO:0000313" key="3">
    <source>
        <dbReference type="EMBL" id="UJG40053.1"/>
    </source>
</evidence>